<proteinExistence type="inferred from homology"/>
<evidence type="ECO:0000313" key="6">
    <source>
        <dbReference type="Proteomes" id="UP001054252"/>
    </source>
</evidence>
<evidence type="ECO:0000256" key="3">
    <source>
        <dbReference type="RuleBase" id="RU361155"/>
    </source>
</evidence>
<keyword evidence="6" id="KW-1185">Reference proteome</keyword>
<reference evidence="5 6" key="1">
    <citation type="journal article" date="2021" name="Commun. Biol.">
        <title>The genome of Shorea leprosula (Dipterocarpaceae) highlights the ecological relevance of drought in aseasonal tropical rainforests.</title>
        <authorList>
            <person name="Ng K.K.S."/>
            <person name="Kobayashi M.J."/>
            <person name="Fawcett J.A."/>
            <person name="Hatakeyama M."/>
            <person name="Paape T."/>
            <person name="Ng C.H."/>
            <person name="Ang C.C."/>
            <person name="Tnah L.H."/>
            <person name="Lee C.T."/>
            <person name="Nishiyama T."/>
            <person name="Sese J."/>
            <person name="O'Brien M.J."/>
            <person name="Copetti D."/>
            <person name="Mohd Noor M.I."/>
            <person name="Ong R.C."/>
            <person name="Putra M."/>
            <person name="Sireger I.Z."/>
            <person name="Indrioko S."/>
            <person name="Kosugi Y."/>
            <person name="Izuno A."/>
            <person name="Isagi Y."/>
            <person name="Lee S.L."/>
            <person name="Shimizu K.K."/>
        </authorList>
    </citation>
    <scope>NUCLEOTIDE SEQUENCE [LARGE SCALE GENOMIC DNA]</scope>
    <source>
        <strain evidence="5">214</strain>
    </source>
</reference>
<dbReference type="Gene3D" id="3.40.50.300">
    <property type="entry name" value="P-loop containing nucleotide triphosphate hydrolases"/>
    <property type="match status" value="1"/>
</dbReference>
<evidence type="ECO:0000313" key="5">
    <source>
        <dbReference type="EMBL" id="GKU85631.1"/>
    </source>
</evidence>
<dbReference type="AlphaFoldDB" id="A0AAV5HEP3"/>
<evidence type="ECO:0000259" key="4">
    <source>
        <dbReference type="Pfam" id="PF00685"/>
    </source>
</evidence>
<sequence length="174" mass="19750">MSLNVSKFLSSHREERQDLQEMISSLPKAIGLLSLSEFQQYQSFWFDRVSLEGFILAQQHFQVEPTDIIMSSSPKSGTTWLNALAFALVTRHCNDDFNSPLLTILPHNCLPMLEFGLLQRKSNRIGYQTFLSFPHTLPTLVYQSPYKPHLVAKSFTFVGIPRMCLSQCGAFTTG</sequence>
<name>A0AAV5HEP3_9ROSI</name>
<dbReference type="EC" id="2.8.2.-" evidence="3"/>
<gene>
    <name evidence="5" type="ORF">SLEP1_g270</name>
</gene>
<dbReference type="PANTHER" id="PTHR11783">
    <property type="entry name" value="SULFOTRANSFERASE SULT"/>
    <property type="match status" value="1"/>
</dbReference>
<dbReference type="SUPFAM" id="SSF52540">
    <property type="entry name" value="P-loop containing nucleoside triphosphate hydrolases"/>
    <property type="match status" value="1"/>
</dbReference>
<feature type="domain" description="Sulfotransferase" evidence="4">
    <location>
        <begin position="65"/>
        <end position="154"/>
    </location>
</feature>
<evidence type="ECO:0000256" key="2">
    <source>
        <dbReference type="ARBA" id="ARBA00022679"/>
    </source>
</evidence>
<evidence type="ECO:0000256" key="1">
    <source>
        <dbReference type="ARBA" id="ARBA00005771"/>
    </source>
</evidence>
<dbReference type="Pfam" id="PF00685">
    <property type="entry name" value="Sulfotransfer_1"/>
    <property type="match status" value="1"/>
</dbReference>
<protein>
    <recommendedName>
        <fullName evidence="3">Sulfotransferase</fullName>
        <ecNumber evidence="3">2.8.2.-</ecNumber>
    </recommendedName>
</protein>
<keyword evidence="2 3" id="KW-0808">Transferase</keyword>
<accession>A0AAV5HEP3</accession>
<organism evidence="5 6">
    <name type="scientific">Rubroshorea leprosula</name>
    <dbReference type="NCBI Taxonomy" id="152421"/>
    <lineage>
        <taxon>Eukaryota</taxon>
        <taxon>Viridiplantae</taxon>
        <taxon>Streptophyta</taxon>
        <taxon>Embryophyta</taxon>
        <taxon>Tracheophyta</taxon>
        <taxon>Spermatophyta</taxon>
        <taxon>Magnoliopsida</taxon>
        <taxon>eudicotyledons</taxon>
        <taxon>Gunneridae</taxon>
        <taxon>Pentapetalae</taxon>
        <taxon>rosids</taxon>
        <taxon>malvids</taxon>
        <taxon>Malvales</taxon>
        <taxon>Dipterocarpaceae</taxon>
        <taxon>Rubroshorea</taxon>
    </lineage>
</organism>
<dbReference type="EMBL" id="BPVZ01000001">
    <property type="protein sequence ID" value="GKU85631.1"/>
    <property type="molecule type" value="Genomic_DNA"/>
</dbReference>
<dbReference type="GO" id="GO:0008146">
    <property type="term" value="F:sulfotransferase activity"/>
    <property type="evidence" value="ECO:0007669"/>
    <property type="project" value="InterPro"/>
</dbReference>
<dbReference type="Proteomes" id="UP001054252">
    <property type="component" value="Unassembled WGS sequence"/>
</dbReference>
<comment type="caution">
    <text evidence="5">The sequence shown here is derived from an EMBL/GenBank/DDBJ whole genome shotgun (WGS) entry which is preliminary data.</text>
</comment>
<dbReference type="InterPro" id="IPR027417">
    <property type="entry name" value="P-loop_NTPase"/>
</dbReference>
<comment type="similarity">
    <text evidence="1 3">Belongs to the sulfotransferase 1 family.</text>
</comment>
<dbReference type="InterPro" id="IPR000863">
    <property type="entry name" value="Sulfotransferase_dom"/>
</dbReference>